<evidence type="ECO:0000313" key="2">
    <source>
        <dbReference type="Proteomes" id="UP000656319"/>
    </source>
</evidence>
<organism evidence="1 2">
    <name type="scientific">Paraburkholderia hiiakae</name>
    <dbReference type="NCBI Taxonomy" id="1081782"/>
    <lineage>
        <taxon>Bacteria</taxon>
        <taxon>Pseudomonadati</taxon>
        <taxon>Pseudomonadota</taxon>
        <taxon>Betaproteobacteria</taxon>
        <taxon>Burkholderiales</taxon>
        <taxon>Burkholderiaceae</taxon>
        <taxon>Paraburkholderia</taxon>
    </lineage>
</organism>
<dbReference type="InterPro" id="IPR021317">
    <property type="entry name" value="DUF2917"/>
</dbReference>
<protein>
    <recommendedName>
        <fullName evidence="3">DUF2917 domain-containing protein</fullName>
    </recommendedName>
</protein>
<gene>
    <name evidence="1" type="ORF">LMG27952_04643</name>
</gene>
<comment type="caution">
    <text evidence="1">The sequence shown here is derived from an EMBL/GenBank/DDBJ whole genome shotgun (WGS) entry which is preliminary data.</text>
</comment>
<evidence type="ECO:0008006" key="3">
    <source>
        <dbReference type="Google" id="ProtNLM"/>
    </source>
</evidence>
<proteinExistence type="predicted"/>
<sequence>MRAGTRVGTRADFADAFALWVPCGACRAIHVARGGVVMALEGRVWMTVEGDAEDYWLQPGEALPLAPGERARISGWREGVRFEVRCELEPLAPPHKWRFAQLRAWLHARPALRRLAWSRNRAPQERVA</sequence>
<keyword evidence="2" id="KW-1185">Reference proteome</keyword>
<dbReference type="Pfam" id="PF11142">
    <property type="entry name" value="DUF2917"/>
    <property type="match status" value="1"/>
</dbReference>
<dbReference type="RefSeq" id="WP_201698230.1">
    <property type="nucleotide sequence ID" value="NZ_CAJHCQ010000012.1"/>
</dbReference>
<dbReference type="EMBL" id="CAJHCQ010000012">
    <property type="protein sequence ID" value="CAD6547794.1"/>
    <property type="molecule type" value="Genomic_DNA"/>
</dbReference>
<reference evidence="1 2" key="1">
    <citation type="submission" date="2020-10" db="EMBL/GenBank/DDBJ databases">
        <authorList>
            <person name="Peeters C."/>
        </authorList>
    </citation>
    <scope>NUCLEOTIDE SEQUENCE [LARGE SCALE GENOMIC DNA]</scope>
    <source>
        <strain evidence="1 2">LMG 27952</strain>
    </source>
</reference>
<evidence type="ECO:0000313" key="1">
    <source>
        <dbReference type="EMBL" id="CAD6547794.1"/>
    </source>
</evidence>
<accession>A0ABM8NX88</accession>
<name>A0ABM8NX88_9BURK</name>
<dbReference type="Proteomes" id="UP000656319">
    <property type="component" value="Unassembled WGS sequence"/>
</dbReference>